<dbReference type="Gramene" id="mRNA:HanXRQr2_Chr10g0459681">
    <property type="protein sequence ID" value="CDS:HanXRQr2_Chr10g0459681.1"/>
    <property type="gene ID" value="HanXRQr2_Chr10g0459681"/>
</dbReference>
<keyword evidence="3" id="KW-1185">Reference proteome</keyword>
<proteinExistence type="predicted"/>
<dbReference type="Proteomes" id="UP000215914">
    <property type="component" value="Chromosome 10"/>
</dbReference>
<dbReference type="AlphaFoldDB" id="A0A251TNU4"/>
<gene>
    <name evidence="2" type="ORF">HannXRQ_Chr10g0313201</name>
    <name evidence="1" type="ORF">HanXRQr2_Chr10g0459681</name>
</gene>
<organism evidence="2 3">
    <name type="scientific">Helianthus annuus</name>
    <name type="common">Common sunflower</name>
    <dbReference type="NCBI Taxonomy" id="4232"/>
    <lineage>
        <taxon>Eukaryota</taxon>
        <taxon>Viridiplantae</taxon>
        <taxon>Streptophyta</taxon>
        <taxon>Embryophyta</taxon>
        <taxon>Tracheophyta</taxon>
        <taxon>Spermatophyta</taxon>
        <taxon>Magnoliopsida</taxon>
        <taxon>eudicotyledons</taxon>
        <taxon>Gunneridae</taxon>
        <taxon>Pentapetalae</taxon>
        <taxon>asterids</taxon>
        <taxon>campanulids</taxon>
        <taxon>Asterales</taxon>
        <taxon>Asteraceae</taxon>
        <taxon>Asteroideae</taxon>
        <taxon>Heliantheae alliance</taxon>
        <taxon>Heliantheae</taxon>
        <taxon>Helianthus</taxon>
    </lineage>
</organism>
<evidence type="ECO:0000313" key="2">
    <source>
        <dbReference type="EMBL" id="OTG12760.1"/>
    </source>
</evidence>
<dbReference type="EMBL" id="MNCJ02000325">
    <property type="protein sequence ID" value="KAF5788046.1"/>
    <property type="molecule type" value="Genomic_DNA"/>
</dbReference>
<reference evidence="1" key="3">
    <citation type="submission" date="2020-06" db="EMBL/GenBank/DDBJ databases">
        <title>Helianthus annuus Genome sequencing and assembly Release 2.</title>
        <authorList>
            <person name="Gouzy J."/>
            <person name="Langlade N."/>
            <person name="Munos S."/>
        </authorList>
    </citation>
    <scope>NUCLEOTIDE SEQUENCE</scope>
    <source>
        <tissue evidence="1">Leaves</tissue>
    </source>
</reference>
<dbReference type="EMBL" id="CM007899">
    <property type="protein sequence ID" value="OTG12760.1"/>
    <property type="molecule type" value="Genomic_DNA"/>
</dbReference>
<accession>A0A251TNU4</accession>
<name>A0A251TNU4_HELAN</name>
<sequence>MNFNRHIVIYINSHRHFAPVPSSVLGFGHLRFPLLQVNTTSLQNKPAHHQDLPSPPSSLWSLTPPVDGGGIAAPVYTVRRDAHTPNTLLLPMTPPPPSFSLSCTLFLAGERRSGRCSGNDVAAMVNLTVVQ</sequence>
<reference evidence="2" key="2">
    <citation type="submission" date="2017-02" db="EMBL/GenBank/DDBJ databases">
        <title>Sunflower complete genome.</title>
        <authorList>
            <person name="Langlade N."/>
            <person name="Munos S."/>
        </authorList>
    </citation>
    <scope>NUCLEOTIDE SEQUENCE [LARGE SCALE GENOMIC DNA]</scope>
    <source>
        <tissue evidence="2">Leaves</tissue>
    </source>
</reference>
<reference evidence="1 3" key="1">
    <citation type="journal article" date="2017" name="Nature">
        <title>The sunflower genome provides insights into oil metabolism, flowering and Asterid evolution.</title>
        <authorList>
            <person name="Badouin H."/>
            <person name="Gouzy J."/>
            <person name="Grassa C.J."/>
            <person name="Murat F."/>
            <person name="Staton S.E."/>
            <person name="Cottret L."/>
            <person name="Lelandais-Briere C."/>
            <person name="Owens G.L."/>
            <person name="Carrere S."/>
            <person name="Mayjonade B."/>
            <person name="Legrand L."/>
            <person name="Gill N."/>
            <person name="Kane N.C."/>
            <person name="Bowers J.E."/>
            <person name="Hubner S."/>
            <person name="Bellec A."/>
            <person name="Berard A."/>
            <person name="Berges H."/>
            <person name="Blanchet N."/>
            <person name="Boniface M.C."/>
            <person name="Brunel D."/>
            <person name="Catrice O."/>
            <person name="Chaidir N."/>
            <person name="Claudel C."/>
            <person name="Donnadieu C."/>
            <person name="Faraut T."/>
            <person name="Fievet G."/>
            <person name="Helmstetter N."/>
            <person name="King M."/>
            <person name="Knapp S.J."/>
            <person name="Lai Z."/>
            <person name="Le Paslier M.C."/>
            <person name="Lippi Y."/>
            <person name="Lorenzon L."/>
            <person name="Mandel J.R."/>
            <person name="Marage G."/>
            <person name="Marchand G."/>
            <person name="Marquand E."/>
            <person name="Bret-Mestries E."/>
            <person name="Morien E."/>
            <person name="Nambeesan S."/>
            <person name="Nguyen T."/>
            <person name="Pegot-Espagnet P."/>
            <person name="Pouilly N."/>
            <person name="Raftis F."/>
            <person name="Sallet E."/>
            <person name="Schiex T."/>
            <person name="Thomas J."/>
            <person name="Vandecasteele C."/>
            <person name="Vares D."/>
            <person name="Vear F."/>
            <person name="Vautrin S."/>
            <person name="Crespi M."/>
            <person name="Mangin B."/>
            <person name="Burke J.M."/>
            <person name="Salse J."/>
            <person name="Munos S."/>
            <person name="Vincourt P."/>
            <person name="Rieseberg L.H."/>
            <person name="Langlade N.B."/>
        </authorList>
    </citation>
    <scope>NUCLEOTIDE SEQUENCE [LARGE SCALE GENOMIC DNA]</scope>
    <source>
        <strain evidence="3">cv. SF193</strain>
        <tissue evidence="1">Leaves</tissue>
    </source>
</reference>
<dbReference type="InParanoid" id="A0A251TNU4"/>
<protein>
    <submittedName>
        <fullName evidence="2">Uncharacterized protein</fullName>
    </submittedName>
</protein>
<evidence type="ECO:0000313" key="1">
    <source>
        <dbReference type="EMBL" id="KAF5788046.1"/>
    </source>
</evidence>
<evidence type="ECO:0000313" key="3">
    <source>
        <dbReference type="Proteomes" id="UP000215914"/>
    </source>
</evidence>